<keyword evidence="2" id="KW-1185">Reference proteome</keyword>
<accession>A0A011WNM7</accession>
<evidence type="ECO:0000313" key="1">
    <source>
        <dbReference type="EMBL" id="EXM38585.1"/>
    </source>
</evidence>
<sequence>MHAVFTNLKNFFVETEIYLSRQMTFRGKDSDMVGFSLTYKFDTYSMTVTGMNDNIPLNSDLLTDCRRLEATKKSVEATFLTPDNKKIKIKWEFADRLE</sequence>
<protein>
    <submittedName>
        <fullName evidence="1">Uncharacterized protein</fullName>
    </submittedName>
</protein>
<proteinExistence type="predicted"/>
<dbReference type="AlphaFoldDB" id="A0A011WNM7"/>
<dbReference type="Proteomes" id="UP000021369">
    <property type="component" value="Unassembled WGS sequence"/>
</dbReference>
<name>A0A011WNM7_RUMAL</name>
<organism evidence="1 2">
    <name type="scientific">Ruminococcus albus SY3</name>
    <dbReference type="NCBI Taxonomy" id="1341156"/>
    <lineage>
        <taxon>Bacteria</taxon>
        <taxon>Bacillati</taxon>
        <taxon>Bacillota</taxon>
        <taxon>Clostridia</taxon>
        <taxon>Eubacteriales</taxon>
        <taxon>Oscillospiraceae</taxon>
        <taxon>Ruminococcus</taxon>
    </lineage>
</organism>
<gene>
    <name evidence="1" type="ORF">RASY3_14885</name>
</gene>
<dbReference type="EMBL" id="JEOB01000004">
    <property type="protein sequence ID" value="EXM38585.1"/>
    <property type="molecule type" value="Genomic_DNA"/>
</dbReference>
<evidence type="ECO:0000313" key="2">
    <source>
        <dbReference type="Proteomes" id="UP000021369"/>
    </source>
</evidence>
<dbReference type="PATRIC" id="fig|1341156.4.peg.2582"/>
<reference evidence="1 2" key="1">
    <citation type="submission" date="2013-06" db="EMBL/GenBank/DDBJ databases">
        <title>Rumen cellulosomics: divergent fiber-degrading strategies revealed by comparative genome-wide analysis of six Ruminococcal strains.</title>
        <authorList>
            <person name="Dassa B."/>
            <person name="Borovok I."/>
            <person name="Lamed R."/>
            <person name="Flint H."/>
            <person name="Yeoman C.J."/>
            <person name="White B."/>
            <person name="Bayer E.A."/>
        </authorList>
    </citation>
    <scope>NUCLEOTIDE SEQUENCE [LARGE SCALE GENOMIC DNA]</scope>
    <source>
        <strain evidence="1 2">SY3</strain>
    </source>
</reference>
<comment type="caution">
    <text evidence="1">The sequence shown here is derived from an EMBL/GenBank/DDBJ whole genome shotgun (WGS) entry which is preliminary data.</text>
</comment>